<dbReference type="InterPro" id="IPR001781">
    <property type="entry name" value="Znf_LIM"/>
</dbReference>
<keyword evidence="3 4" id="KW-0440">LIM domain</keyword>
<dbReference type="Gene3D" id="2.10.110.10">
    <property type="entry name" value="Cysteine Rich Protein"/>
    <property type="match status" value="1"/>
</dbReference>
<feature type="domain" description="LIM zinc-binding" evidence="5">
    <location>
        <begin position="1"/>
        <end position="49"/>
    </location>
</feature>
<protein>
    <recommendedName>
        <fullName evidence="5">LIM zinc-binding domain-containing protein</fullName>
    </recommendedName>
</protein>
<sequence>MEKMVANKLILHKNCFCCKHCTKKLSIHNYASLYGEFYCTSHYQQLFKRKGNYDEGFGHQQHKDRLNLDPGPRGRVRCQSFSHQVGMKR</sequence>
<organism evidence="6 7">
    <name type="scientific">Sphaeramia orbicularis</name>
    <name type="common">orbiculate cardinalfish</name>
    <dbReference type="NCBI Taxonomy" id="375764"/>
    <lineage>
        <taxon>Eukaryota</taxon>
        <taxon>Metazoa</taxon>
        <taxon>Chordata</taxon>
        <taxon>Craniata</taxon>
        <taxon>Vertebrata</taxon>
        <taxon>Euteleostomi</taxon>
        <taxon>Actinopterygii</taxon>
        <taxon>Neopterygii</taxon>
        <taxon>Teleostei</taxon>
        <taxon>Neoteleostei</taxon>
        <taxon>Acanthomorphata</taxon>
        <taxon>Gobiaria</taxon>
        <taxon>Kurtiformes</taxon>
        <taxon>Apogonoidei</taxon>
        <taxon>Apogonidae</taxon>
        <taxon>Apogoninae</taxon>
        <taxon>Sphaeramia</taxon>
    </lineage>
</organism>
<evidence type="ECO:0000256" key="4">
    <source>
        <dbReference type="PROSITE-ProRule" id="PRU00125"/>
    </source>
</evidence>
<reference evidence="6" key="2">
    <citation type="submission" date="2025-08" db="UniProtKB">
        <authorList>
            <consortium name="Ensembl"/>
        </authorList>
    </citation>
    <scope>IDENTIFICATION</scope>
</reference>
<dbReference type="GO" id="GO:0046872">
    <property type="term" value="F:metal ion binding"/>
    <property type="evidence" value="ECO:0007669"/>
    <property type="project" value="UniProtKB-KW"/>
</dbReference>
<accession>A0A673B462</accession>
<evidence type="ECO:0000256" key="2">
    <source>
        <dbReference type="ARBA" id="ARBA00022833"/>
    </source>
</evidence>
<dbReference type="PANTHER" id="PTHR24206">
    <property type="entry name" value="OS06G0237300 PROTEIN"/>
    <property type="match status" value="1"/>
</dbReference>
<dbReference type="InParanoid" id="A0A673B462"/>
<dbReference type="AlphaFoldDB" id="A0A673B462"/>
<dbReference type="Ensembl" id="ENSSORT00005037099.1">
    <property type="protein sequence ID" value="ENSSORP00005036139.1"/>
    <property type="gene ID" value="ENSSORG00005017064.1"/>
</dbReference>
<keyword evidence="1 4" id="KW-0479">Metal-binding</keyword>
<name>A0A673B462_9TELE</name>
<evidence type="ECO:0000313" key="6">
    <source>
        <dbReference type="Ensembl" id="ENSSORP00005036139.1"/>
    </source>
</evidence>
<dbReference type="PROSITE" id="PS50023">
    <property type="entry name" value="LIM_DOMAIN_2"/>
    <property type="match status" value="1"/>
</dbReference>
<dbReference type="SUPFAM" id="SSF57716">
    <property type="entry name" value="Glucocorticoid receptor-like (DNA-binding domain)"/>
    <property type="match status" value="1"/>
</dbReference>
<dbReference type="Pfam" id="PF00412">
    <property type="entry name" value="LIM"/>
    <property type="match status" value="1"/>
</dbReference>
<evidence type="ECO:0000256" key="3">
    <source>
        <dbReference type="ARBA" id="ARBA00023038"/>
    </source>
</evidence>
<evidence type="ECO:0000259" key="5">
    <source>
        <dbReference type="PROSITE" id="PS50023"/>
    </source>
</evidence>
<evidence type="ECO:0000313" key="7">
    <source>
        <dbReference type="Proteomes" id="UP000472271"/>
    </source>
</evidence>
<keyword evidence="2 4" id="KW-0862">Zinc</keyword>
<proteinExistence type="predicted"/>
<reference evidence="6" key="3">
    <citation type="submission" date="2025-09" db="UniProtKB">
        <authorList>
            <consortium name="Ensembl"/>
        </authorList>
    </citation>
    <scope>IDENTIFICATION</scope>
</reference>
<keyword evidence="7" id="KW-1185">Reference proteome</keyword>
<evidence type="ECO:0000256" key="1">
    <source>
        <dbReference type="ARBA" id="ARBA00022723"/>
    </source>
</evidence>
<reference evidence="6" key="1">
    <citation type="submission" date="2019-06" db="EMBL/GenBank/DDBJ databases">
        <authorList>
            <consortium name="Wellcome Sanger Institute Data Sharing"/>
        </authorList>
    </citation>
    <scope>NUCLEOTIDE SEQUENCE [LARGE SCALE GENOMIC DNA]</scope>
</reference>
<dbReference type="Proteomes" id="UP000472271">
    <property type="component" value="Chromosome 17"/>
</dbReference>